<organism evidence="12 13">
    <name type="scientific">Clydaea vesicula</name>
    <dbReference type="NCBI Taxonomy" id="447962"/>
    <lineage>
        <taxon>Eukaryota</taxon>
        <taxon>Fungi</taxon>
        <taxon>Fungi incertae sedis</taxon>
        <taxon>Chytridiomycota</taxon>
        <taxon>Chytridiomycota incertae sedis</taxon>
        <taxon>Chytridiomycetes</taxon>
        <taxon>Lobulomycetales</taxon>
        <taxon>Lobulomycetaceae</taxon>
        <taxon>Clydaea</taxon>
    </lineage>
</organism>
<evidence type="ECO:0000256" key="2">
    <source>
        <dbReference type="ARBA" id="ARBA00001913"/>
    </source>
</evidence>
<dbReference type="Pfam" id="PF00128">
    <property type="entry name" value="Alpha-amylase"/>
    <property type="match status" value="1"/>
</dbReference>
<reference evidence="12" key="1">
    <citation type="submission" date="2020-05" db="EMBL/GenBank/DDBJ databases">
        <title>Phylogenomic resolution of chytrid fungi.</title>
        <authorList>
            <person name="Stajich J.E."/>
            <person name="Amses K."/>
            <person name="Simmons R."/>
            <person name="Seto K."/>
            <person name="Myers J."/>
            <person name="Bonds A."/>
            <person name="Quandt C.A."/>
            <person name="Barry K."/>
            <person name="Liu P."/>
            <person name="Grigoriev I."/>
            <person name="Longcore J.E."/>
            <person name="James T.Y."/>
        </authorList>
    </citation>
    <scope>NUCLEOTIDE SEQUENCE</scope>
    <source>
        <strain evidence="12">JEL0476</strain>
    </source>
</reference>
<proteinExistence type="inferred from homology"/>
<keyword evidence="7" id="KW-0326">Glycosidase</keyword>
<evidence type="ECO:0000259" key="11">
    <source>
        <dbReference type="SMART" id="SM00642"/>
    </source>
</evidence>
<evidence type="ECO:0000313" key="12">
    <source>
        <dbReference type="EMBL" id="KAJ3223967.1"/>
    </source>
</evidence>
<dbReference type="GO" id="GO:0005975">
    <property type="term" value="P:carbohydrate metabolic process"/>
    <property type="evidence" value="ECO:0007669"/>
    <property type="project" value="InterPro"/>
</dbReference>
<keyword evidence="13" id="KW-1185">Reference proteome</keyword>
<keyword evidence="6" id="KW-0119">Carbohydrate metabolism</keyword>
<dbReference type="CDD" id="cd02859">
    <property type="entry name" value="E_set_AMPKbeta_like_N"/>
    <property type="match status" value="1"/>
</dbReference>
<comment type="similarity">
    <text evidence="3 8">Belongs to the glycosyl hydrolase 13 family.</text>
</comment>
<evidence type="ECO:0000256" key="3">
    <source>
        <dbReference type="ARBA" id="ARBA00008061"/>
    </source>
</evidence>
<dbReference type="GO" id="GO:0043169">
    <property type="term" value="F:cation binding"/>
    <property type="evidence" value="ECO:0007669"/>
    <property type="project" value="InterPro"/>
</dbReference>
<dbReference type="InterPro" id="IPR032640">
    <property type="entry name" value="AMPK1_CBM"/>
</dbReference>
<evidence type="ECO:0000256" key="7">
    <source>
        <dbReference type="ARBA" id="ARBA00023295"/>
    </source>
</evidence>
<feature type="region of interest" description="Disordered" evidence="9">
    <location>
        <begin position="126"/>
        <end position="145"/>
    </location>
</feature>
<accession>A0AAD5Y1M7</accession>
<comment type="catalytic activity">
    <reaction evidence="1">
        <text>Endohydrolysis of (1-&gt;4)-alpha-D-glucosidic linkages in polysaccharides containing three or more (1-&gt;4)-alpha-linked D-glucose units.</text>
        <dbReference type="EC" id="3.2.1.1"/>
    </reaction>
</comment>
<evidence type="ECO:0000256" key="1">
    <source>
        <dbReference type="ARBA" id="ARBA00000548"/>
    </source>
</evidence>
<dbReference type="PANTHER" id="PTHR43447">
    <property type="entry name" value="ALPHA-AMYLASE"/>
    <property type="match status" value="1"/>
</dbReference>
<sequence length="744" mass="83397">MNKVIIFIHILLFCLTASAPTTIVLNSPVFQNAQNVFLAGDYNEWSTNKNRMTFNEKWTVTVEMNREIKQQYKFIVDGKWTLDDFAPKENDGRGNVNNWLAPLQKETSSSSLTTTTSLIASSTTTSFTTSIPSSSSTNPGTNPTELPGCQNYNGKDSCQGQQTEYDISVEERRWQTPSRNSSDYVSSYQDYSDLTGYASFEYSNDRKSAVVTVKAFTRDPNAVVLVSFNGGAATTTNTFQATSDMKEDLTIKLTIANTVQSLTLDPLNFLWQNNVVNSNFDGTKGAIVELLGWPYKDIAQECVFLGKAGYTGVRIWPANEHIQTDKWLGENNEINNWYYVYQPVSYRLHSRMGTRDELRSMIQICRSHGVRIYADAAFNQMTGGGNDVLDHRNQKGNFCETWGGKEATAGSPYYTPNWTYKINQNTGKRAALEFPAVPYGPSDFHCERAMTAWQDPFQLQFGWLSGLADLNTGKPYVQERIADFLVDLLSIGFSGFRIDAAKHIGPNHLAKIFSILKRKLGGSDLPSDFIAWLEVLIGGEKDLLCCNPGPYNWYTGNDELMKKAGLSDNDIYKVKMWSADYPKEMPICGNWILPPSRFLVQNDDHDQMFGGSPRDMQSFGSVLATAKDVNSHRNFEVNLFNRRDHDWKFRAILSGFSFTEKGAKGFPDGKSDCKIYKGNQSSCNSVPRAQAFVAESCGYFNGGVFKSNSYSRVHRDLKIVNAMRNWMGLNSVGPSELGLPSHCQ</sequence>
<evidence type="ECO:0000256" key="4">
    <source>
        <dbReference type="ARBA" id="ARBA00012595"/>
    </source>
</evidence>
<gene>
    <name evidence="12" type="ORF">HK099_000451</name>
</gene>
<dbReference type="PRINTS" id="PR00110">
    <property type="entry name" value="ALPHAAMYLASE"/>
</dbReference>
<dbReference type="Gene3D" id="3.20.20.80">
    <property type="entry name" value="Glycosidases"/>
    <property type="match status" value="1"/>
</dbReference>
<name>A0AAD5Y1M7_9FUNG</name>
<protein>
    <recommendedName>
        <fullName evidence="4">alpha-amylase</fullName>
        <ecNumber evidence="4">3.2.1.1</ecNumber>
    </recommendedName>
</protein>
<dbReference type="InterPro" id="IPR014756">
    <property type="entry name" value="Ig_E-set"/>
</dbReference>
<dbReference type="Gene3D" id="2.60.40.10">
    <property type="entry name" value="Immunoglobulins"/>
    <property type="match status" value="1"/>
</dbReference>
<dbReference type="SUPFAM" id="SSF51445">
    <property type="entry name" value="(Trans)glycosidases"/>
    <property type="match status" value="1"/>
</dbReference>
<dbReference type="Proteomes" id="UP001211065">
    <property type="component" value="Unassembled WGS sequence"/>
</dbReference>
<dbReference type="EC" id="3.2.1.1" evidence="4"/>
<keyword evidence="5" id="KW-0378">Hydrolase</keyword>
<comment type="cofactor">
    <cofactor evidence="2">
        <name>Ca(2+)</name>
        <dbReference type="ChEBI" id="CHEBI:29108"/>
    </cofactor>
</comment>
<dbReference type="Pfam" id="PF16561">
    <property type="entry name" value="AMPK1_CBM"/>
    <property type="match status" value="1"/>
</dbReference>
<dbReference type="InterPro" id="IPR006046">
    <property type="entry name" value="Alpha_amylase"/>
</dbReference>
<feature type="signal peptide" evidence="10">
    <location>
        <begin position="1"/>
        <end position="18"/>
    </location>
</feature>
<keyword evidence="10" id="KW-0732">Signal</keyword>
<feature type="domain" description="Glycosyl hydrolase family 13 catalytic" evidence="11">
    <location>
        <begin position="285"/>
        <end position="657"/>
    </location>
</feature>
<dbReference type="InterPro" id="IPR013783">
    <property type="entry name" value="Ig-like_fold"/>
</dbReference>
<dbReference type="SUPFAM" id="SSF81296">
    <property type="entry name" value="E set domains"/>
    <property type="match status" value="1"/>
</dbReference>
<dbReference type="GO" id="GO:0004556">
    <property type="term" value="F:alpha-amylase activity"/>
    <property type="evidence" value="ECO:0007669"/>
    <property type="project" value="UniProtKB-EC"/>
</dbReference>
<comment type="caution">
    <text evidence="12">The sequence shown here is derived from an EMBL/GenBank/DDBJ whole genome shotgun (WGS) entry which is preliminary data.</text>
</comment>
<dbReference type="AlphaFoldDB" id="A0AAD5Y1M7"/>
<dbReference type="InterPro" id="IPR006047">
    <property type="entry name" value="GH13_cat_dom"/>
</dbReference>
<evidence type="ECO:0000256" key="10">
    <source>
        <dbReference type="SAM" id="SignalP"/>
    </source>
</evidence>
<evidence type="ECO:0000256" key="9">
    <source>
        <dbReference type="SAM" id="MobiDB-lite"/>
    </source>
</evidence>
<evidence type="ECO:0000313" key="13">
    <source>
        <dbReference type="Proteomes" id="UP001211065"/>
    </source>
</evidence>
<dbReference type="SMART" id="SM00642">
    <property type="entry name" value="Aamy"/>
    <property type="match status" value="1"/>
</dbReference>
<dbReference type="EMBL" id="JADGJW010000110">
    <property type="protein sequence ID" value="KAJ3223967.1"/>
    <property type="molecule type" value="Genomic_DNA"/>
</dbReference>
<feature type="compositionally biased region" description="Low complexity" evidence="9">
    <location>
        <begin position="126"/>
        <end position="144"/>
    </location>
</feature>
<evidence type="ECO:0000256" key="5">
    <source>
        <dbReference type="ARBA" id="ARBA00022801"/>
    </source>
</evidence>
<dbReference type="InterPro" id="IPR017853">
    <property type="entry name" value="GH"/>
</dbReference>
<evidence type="ECO:0000256" key="6">
    <source>
        <dbReference type="ARBA" id="ARBA00023277"/>
    </source>
</evidence>
<evidence type="ECO:0000256" key="8">
    <source>
        <dbReference type="RuleBase" id="RU003615"/>
    </source>
</evidence>
<feature type="chain" id="PRO_5041965898" description="alpha-amylase" evidence="10">
    <location>
        <begin position="19"/>
        <end position="744"/>
    </location>
</feature>